<evidence type="ECO:0000259" key="3">
    <source>
        <dbReference type="Pfam" id="PF22936"/>
    </source>
</evidence>
<dbReference type="Proteomes" id="UP000257109">
    <property type="component" value="Unassembled WGS sequence"/>
</dbReference>
<feature type="non-terminal residue" evidence="4">
    <location>
        <position position="1"/>
    </location>
</feature>
<organism evidence="4 5">
    <name type="scientific">Mucuna pruriens</name>
    <name type="common">Velvet bean</name>
    <name type="synonym">Dolichos pruriens</name>
    <dbReference type="NCBI Taxonomy" id="157652"/>
    <lineage>
        <taxon>Eukaryota</taxon>
        <taxon>Viridiplantae</taxon>
        <taxon>Streptophyta</taxon>
        <taxon>Embryophyta</taxon>
        <taxon>Tracheophyta</taxon>
        <taxon>Spermatophyta</taxon>
        <taxon>Magnoliopsida</taxon>
        <taxon>eudicotyledons</taxon>
        <taxon>Gunneridae</taxon>
        <taxon>Pentapetalae</taxon>
        <taxon>rosids</taxon>
        <taxon>fabids</taxon>
        <taxon>Fabales</taxon>
        <taxon>Fabaceae</taxon>
        <taxon>Papilionoideae</taxon>
        <taxon>50 kb inversion clade</taxon>
        <taxon>NPAAA clade</taxon>
        <taxon>indigoferoid/millettioid clade</taxon>
        <taxon>Phaseoleae</taxon>
        <taxon>Mucuna</taxon>
    </lineage>
</organism>
<feature type="transmembrane region" description="Helical" evidence="1">
    <location>
        <begin position="181"/>
        <end position="208"/>
    </location>
</feature>
<reference evidence="4" key="1">
    <citation type="submission" date="2018-05" db="EMBL/GenBank/DDBJ databases">
        <title>Draft genome of Mucuna pruriens seed.</title>
        <authorList>
            <person name="Nnadi N.E."/>
            <person name="Vos R."/>
            <person name="Hasami M.H."/>
            <person name="Devisetty U.K."/>
            <person name="Aguiy J.C."/>
        </authorList>
    </citation>
    <scope>NUCLEOTIDE SEQUENCE [LARGE SCALE GENOMIC DNA]</scope>
    <source>
        <strain evidence="4">JCA_2017</strain>
    </source>
</reference>
<evidence type="ECO:0000313" key="5">
    <source>
        <dbReference type="Proteomes" id="UP000257109"/>
    </source>
</evidence>
<dbReference type="Pfam" id="PF13976">
    <property type="entry name" value="gag_pre-integrs"/>
    <property type="match status" value="1"/>
</dbReference>
<dbReference type="InterPro" id="IPR025724">
    <property type="entry name" value="GAG-pre-integrase_dom"/>
</dbReference>
<evidence type="ECO:0000259" key="2">
    <source>
        <dbReference type="Pfam" id="PF13976"/>
    </source>
</evidence>
<dbReference type="OrthoDB" id="7691805at2759"/>
<feature type="domain" description="GAG-pre-integrase" evidence="2">
    <location>
        <begin position="98"/>
        <end position="165"/>
    </location>
</feature>
<dbReference type="InterPro" id="IPR054722">
    <property type="entry name" value="PolX-like_BBD"/>
</dbReference>
<name>A0A371FT64_MUCPR</name>
<evidence type="ECO:0000256" key="1">
    <source>
        <dbReference type="SAM" id="Phobius"/>
    </source>
</evidence>
<keyword evidence="5" id="KW-1185">Reference proteome</keyword>
<evidence type="ECO:0000313" key="4">
    <source>
        <dbReference type="EMBL" id="RDX81243.1"/>
    </source>
</evidence>
<gene>
    <name evidence="4" type="ORF">CR513_38114</name>
</gene>
<keyword evidence="1" id="KW-1133">Transmembrane helix</keyword>
<keyword evidence="1" id="KW-0812">Transmembrane</keyword>
<proteinExistence type="predicted"/>
<keyword evidence="1" id="KW-0472">Membrane</keyword>
<protein>
    <submittedName>
        <fullName evidence="4">Uncharacterized protein</fullName>
    </submittedName>
</protein>
<comment type="caution">
    <text evidence="4">The sequence shown here is derived from an EMBL/GenBank/DDBJ whole genome shotgun (WGS) entry which is preliminary data.</text>
</comment>
<dbReference type="AlphaFoldDB" id="A0A371FT64"/>
<dbReference type="EMBL" id="QJKJ01007976">
    <property type="protein sequence ID" value="RDX81243.1"/>
    <property type="molecule type" value="Genomic_DNA"/>
</dbReference>
<feature type="domain" description="Retrovirus-related Pol polyprotein from transposon TNT 1-94-like beta-barrel" evidence="3">
    <location>
        <begin position="20"/>
        <end position="86"/>
    </location>
</feature>
<sequence length="215" mass="24865">MKIIVIRTYGILIMEQVITCGYKKKFVKLEEKVRRNVSFGESKVQIQAKCTILISLKDGFHKFIKDVYYVPKLRSNILLWDNLSNSNLVAKVFMSRNRMFMLSIKTNEAKCLKASIKDEAWCWHMRFGHLNFGALKALGDEKMVKGMPHINHPNQLCEACLLGKHARRSFPKEVESITMSLSNLCTLICMVQLILLHLININILLLFIDDFSRKT</sequence>
<dbReference type="Pfam" id="PF22936">
    <property type="entry name" value="Pol_BBD"/>
    <property type="match status" value="1"/>
</dbReference>
<accession>A0A371FT64</accession>